<proteinExistence type="predicted"/>
<reference evidence="2 3" key="1">
    <citation type="submission" date="2024-09" db="EMBL/GenBank/DDBJ databases">
        <authorList>
            <person name="Sun Q."/>
            <person name="Mori K."/>
        </authorList>
    </citation>
    <scope>NUCLEOTIDE SEQUENCE [LARGE SCALE GENOMIC DNA]</scope>
    <source>
        <strain evidence="2 3">CCM 7609</strain>
    </source>
</reference>
<keyword evidence="3" id="KW-1185">Reference proteome</keyword>
<feature type="region of interest" description="Disordered" evidence="1">
    <location>
        <begin position="46"/>
        <end position="81"/>
    </location>
</feature>
<evidence type="ECO:0000256" key="1">
    <source>
        <dbReference type="SAM" id="MobiDB-lite"/>
    </source>
</evidence>
<feature type="region of interest" description="Disordered" evidence="1">
    <location>
        <begin position="1"/>
        <end position="28"/>
    </location>
</feature>
<accession>A0ABV5FW63</accession>
<organism evidence="2 3">
    <name type="scientific">Citricoccus parietis</name>
    <dbReference type="NCBI Taxonomy" id="592307"/>
    <lineage>
        <taxon>Bacteria</taxon>
        <taxon>Bacillati</taxon>
        <taxon>Actinomycetota</taxon>
        <taxon>Actinomycetes</taxon>
        <taxon>Micrococcales</taxon>
        <taxon>Micrococcaceae</taxon>
        <taxon>Citricoccus</taxon>
    </lineage>
</organism>
<evidence type="ECO:0000313" key="2">
    <source>
        <dbReference type="EMBL" id="MFB9070928.1"/>
    </source>
</evidence>
<dbReference type="Proteomes" id="UP001589575">
    <property type="component" value="Unassembled WGS sequence"/>
</dbReference>
<gene>
    <name evidence="2" type="ORF">ACFFX0_06870</name>
</gene>
<sequence length="81" mass="8487">MRRPASTPCCPWPAPEPRTAGGRPSSPWLPAPGGAWTECCPWAGASRPCSSRPGRTHPSHPIGSCQGSLPWNRRAVSGGCP</sequence>
<dbReference type="EMBL" id="JBHMFI010000001">
    <property type="protein sequence ID" value="MFB9070928.1"/>
    <property type="molecule type" value="Genomic_DNA"/>
</dbReference>
<protein>
    <submittedName>
        <fullName evidence="2">Uncharacterized protein</fullName>
    </submittedName>
</protein>
<comment type="caution">
    <text evidence="2">The sequence shown here is derived from an EMBL/GenBank/DDBJ whole genome shotgun (WGS) entry which is preliminary data.</text>
</comment>
<evidence type="ECO:0000313" key="3">
    <source>
        <dbReference type="Proteomes" id="UP001589575"/>
    </source>
</evidence>
<name>A0ABV5FW63_9MICC</name>